<dbReference type="OrthoDB" id="10261782at2759"/>
<dbReference type="AlphaFoldDB" id="A0A8H6YHF2"/>
<feature type="signal peptide" evidence="1">
    <location>
        <begin position="1"/>
        <end position="18"/>
    </location>
</feature>
<gene>
    <name evidence="2" type="ORF">MSAN_01161800</name>
</gene>
<evidence type="ECO:0000256" key="1">
    <source>
        <dbReference type="SAM" id="SignalP"/>
    </source>
</evidence>
<dbReference type="Proteomes" id="UP000623467">
    <property type="component" value="Unassembled WGS sequence"/>
</dbReference>
<organism evidence="2 3">
    <name type="scientific">Mycena sanguinolenta</name>
    <dbReference type="NCBI Taxonomy" id="230812"/>
    <lineage>
        <taxon>Eukaryota</taxon>
        <taxon>Fungi</taxon>
        <taxon>Dikarya</taxon>
        <taxon>Basidiomycota</taxon>
        <taxon>Agaricomycotina</taxon>
        <taxon>Agaricomycetes</taxon>
        <taxon>Agaricomycetidae</taxon>
        <taxon>Agaricales</taxon>
        <taxon>Marasmiineae</taxon>
        <taxon>Mycenaceae</taxon>
        <taxon>Mycena</taxon>
    </lineage>
</organism>
<proteinExistence type="predicted"/>
<name>A0A8H6YHF2_9AGAR</name>
<keyword evidence="1" id="KW-0732">Signal</keyword>
<evidence type="ECO:0000313" key="2">
    <source>
        <dbReference type="EMBL" id="KAF7361293.1"/>
    </source>
</evidence>
<comment type="caution">
    <text evidence="2">The sequence shown here is derived from an EMBL/GenBank/DDBJ whole genome shotgun (WGS) entry which is preliminary data.</text>
</comment>
<dbReference type="EMBL" id="JACAZH010000008">
    <property type="protein sequence ID" value="KAF7361293.1"/>
    <property type="molecule type" value="Genomic_DNA"/>
</dbReference>
<sequence>MLSLLGFFVLLLTVNCDAVQFNQVPLAAADEWDLKTFPSPNASGHLVFDSVNSLLSHWPNTKYHSGHAIVPGTIPTGTLLYHGRGDPDIPRAREWASFDSEFARLFCLEPVNCWVLTLVATRPLRVLYFDGHSATKIPDGPMDTQDLLAWGAVRPERATLEWEYKRLNRLCDTLGFDAFVRMQLNFEVMLCSFTDGVQTQTLARLEDEPRFPHYAYAFMHSSTWHDHYPGETRVQLDLTHARREHRVLGIDERDARAVLARVQAIPSHPSRSGIDWRTLLHGIRDRYAARLEALQVLLTENTSPKRAFVLIQSLLAPYRLHSAVVPPPTRGSDTTWAAPVFRLCSTAHTLFAESESVQASLTASEHLLLSSARETNREICRTLVGMWAEGVTSSLSDERLTRRWRAEVERLMDWLGWDAWTKCRPECVFPESCYLPGPPFSMKEWNNSTPRCIRLFQPYSDFPEPELQLDI</sequence>
<evidence type="ECO:0000313" key="3">
    <source>
        <dbReference type="Proteomes" id="UP000623467"/>
    </source>
</evidence>
<keyword evidence="3" id="KW-1185">Reference proteome</keyword>
<dbReference type="PANTHER" id="PTHR35204">
    <property type="entry name" value="YALI0A21131P"/>
    <property type="match status" value="1"/>
</dbReference>
<feature type="chain" id="PRO_5034644332" evidence="1">
    <location>
        <begin position="19"/>
        <end position="471"/>
    </location>
</feature>
<protein>
    <submittedName>
        <fullName evidence="2">J domain-containing protein</fullName>
    </submittedName>
</protein>
<dbReference type="InterPro" id="IPR038921">
    <property type="entry name" value="YOR389W-like"/>
</dbReference>
<accession>A0A8H6YHF2</accession>
<dbReference type="PANTHER" id="PTHR35204:SF1">
    <property type="entry name" value="ENTEROTOXIN"/>
    <property type="match status" value="1"/>
</dbReference>
<reference evidence="2" key="1">
    <citation type="submission" date="2020-05" db="EMBL/GenBank/DDBJ databases">
        <title>Mycena genomes resolve the evolution of fungal bioluminescence.</title>
        <authorList>
            <person name="Tsai I.J."/>
        </authorList>
    </citation>
    <scope>NUCLEOTIDE SEQUENCE</scope>
    <source>
        <strain evidence="2">160909Yilan</strain>
    </source>
</reference>